<dbReference type="EMBL" id="CM045762">
    <property type="protein sequence ID" value="KAI8011554.1"/>
    <property type="molecule type" value="Genomic_DNA"/>
</dbReference>
<reference evidence="1 2" key="1">
    <citation type="journal article" date="2022" name="Plant J.">
        <title>Chromosome-level genome of Camellia lanceoleosa provides a valuable resource for understanding genome evolution and self-incompatibility.</title>
        <authorList>
            <person name="Gong W."/>
            <person name="Xiao S."/>
            <person name="Wang L."/>
            <person name="Liao Z."/>
            <person name="Chang Y."/>
            <person name="Mo W."/>
            <person name="Hu G."/>
            <person name="Li W."/>
            <person name="Zhao G."/>
            <person name="Zhu H."/>
            <person name="Hu X."/>
            <person name="Ji K."/>
            <person name="Xiang X."/>
            <person name="Song Q."/>
            <person name="Yuan D."/>
            <person name="Jin S."/>
            <person name="Zhang L."/>
        </authorList>
    </citation>
    <scope>NUCLEOTIDE SEQUENCE [LARGE SCALE GENOMIC DNA]</scope>
    <source>
        <strain evidence="1">SQ_2022a</strain>
    </source>
</reference>
<evidence type="ECO:0000313" key="2">
    <source>
        <dbReference type="Proteomes" id="UP001060215"/>
    </source>
</evidence>
<organism evidence="1 2">
    <name type="scientific">Camellia lanceoleosa</name>
    <dbReference type="NCBI Taxonomy" id="1840588"/>
    <lineage>
        <taxon>Eukaryota</taxon>
        <taxon>Viridiplantae</taxon>
        <taxon>Streptophyta</taxon>
        <taxon>Embryophyta</taxon>
        <taxon>Tracheophyta</taxon>
        <taxon>Spermatophyta</taxon>
        <taxon>Magnoliopsida</taxon>
        <taxon>eudicotyledons</taxon>
        <taxon>Gunneridae</taxon>
        <taxon>Pentapetalae</taxon>
        <taxon>asterids</taxon>
        <taxon>Ericales</taxon>
        <taxon>Theaceae</taxon>
        <taxon>Camellia</taxon>
    </lineage>
</organism>
<proteinExistence type="predicted"/>
<keyword evidence="2" id="KW-1185">Reference proteome</keyword>
<protein>
    <submittedName>
        <fullName evidence="1">Uncharacterized protein</fullName>
    </submittedName>
</protein>
<sequence length="159" mass="17802">MDRVVIPNDISKARETHLIVATLAATETLAAGFTVHGGFNDNDGPHQGMANLTRVTTFKAFLITDTIAMSLSIFIVFLHFYSSFTRYIEQLDIPTLATVVLTSWAMSAMLLGFVTGTYAMLEHSSSHAISVCVVTFLPFFIFQIYFLIKQYKLILAFYR</sequence>
<dbReference type="Proteomes" id="UP001060215">
    <property type="component" value="Chromosome 5"/>
</dbReference>
<accession>A0ACC0HF02</accession>
<gene>
    <name evidence="1" type="ORF">LOK49_LG06G02029</name>
</gene>
<name>A0ACC0HF02_9ERIC</name>
<evidence type="ECO:0000313" key="1">
    <source>
        <dbReference type="EMBL" id="KAI8011554.1"/>
    </source>
</evidence>
<comment type="caution">
    <text evidence="1">The sequence shown here is derived from an EMBL/GenBank/DDBJ whole genome shotgun (WGS) entry which is preliminary data.</text>
</comment>